<dbReference type="GeneID" id="93588887"/>
<dbReference type="EMBL" id="SAEB01000009">
    <property type="protein sequence ID" value="RVD82142.1"/>
    <property type="molecule type" value="Genomic_DNA"/>
</dbReference>
<reference evidence="2 3" key="1">
    <citation type="submission" date="2019-01" db="EMBL/GenBank/DDBJ databases">
        <title>Intercellular communication is required for trap formation in the nematode-trapping fungus Duddingtonia flagrans.</title>
        <authorList>
            <person name="Youssar L."/>
            <person name="Wernet V."/>
            <person name="Hensel N."/>
            <person name="Hildebrandt H.-G."/>
            <person name="Fischer R."/>
        </authorList>
    </citation>
    <scope>NUCLEOTIDE SEQUENCE [LARGE SCALE GENOMIC DNA]</scope>
    <source>
        <strain evidence="2 3">CBS H-5679</strain>
    </source>
</reference>
<evidence type="ECO:0000313" key="2">
    <source>
        <dbReference type="EMBL" id="RVD82142.1"/>
    </source>
</evidence>
<feature type="region of interest" description="Disordered" evidence="1">
    <location>
        <begin position="1"/>
        <end position="21"/>
    </location>
</feature>
<protein>
    <submittedName>
        <fullName evidence="2">Uncharacterized protein</fullName>
    </submittedName>
</protein>
<comment type="caution">
    <text evidence="2">The sequence shown here is derived from an EMBL/GenBank/DDBJ whole genome shotgun (WGS) entry which is preliminary data.</text>
</comment>
<keyword evidence="3" id="KW-1185">Reference proteome</keyword>
<dbReference type="AlphaFoldDB" id="A0A436ZTH4"/>
<gene>
    <name evidence="2" type="ORF">DFL_006576</name>
</gene>
<dbReference type="VEuPathDB" id="FungiDB:DFL_006576"/>
<sequence length="102" mass="11771">MRNETEGLDTPLQKDPNCRRFINNTPPKFRRFCFNNNFKKIRSHDITEYKSMNSNRLSTNGHPLAGSRKSIDVTFISKNARPFIAVVLSLKNAKSKYPPQNT</sequence>
<evidence type="ECO:0000313" key="3">
    <source>
        <dbReference type="Proteomes" id="UP000283090"/>
    </source>
</evidence>
<evidence type="ECO:0000256" key="1">
    <source>
        <dbReference type="SAM" id="MobiDB-lite"/>
    </source>
</evidence>
<proteinExistence type="predicted"/>
<organism evidence="2 3">
    <name type="scientific">Arthrobotrys flagrans</name>
    <name type="common">Nematode-trapping fungus</name>
    <name type="synonym">Trichothecium flagrans</name>
    <dbReference type="NCBI Taxonomy" id="97331"/>
    <lineage>
        <taxon>Eukaryota</taxon>
        <taxon>Fungi</taxon>
        <taxon>Dikarya</taxon>
        <taxon>Ascomycota</taxon>
        <taxon>Pezizomycotina</taxon>
        <taxon>Orbiliomycetes</taxon>
        <taxon>Orbiliales</taxon>
        <taxon>Orbiliaceae</taxon>
        <taxon>Arthrobotrys</taxon>
    </lineage>
</organism>
<dbReference type="Proteomes" id="UP000283090">
    <property type="component" value="Unassembled WGS sequence"/>
</dbReference>
<dbReference type="RefSeq" id="XP_067487686.1">
    <property type="nucleotide sequence ID" value="XM_067636027.1"/>
</dbReference>
<name>A0A436ZTH4_ARTFL</name>
<accession>A0A436ZTH4</accession>